<accession>F0F2E2</accession>
<proteinExistence type="predicted"/>
<evidence type="ECO:0000256" key="1">
    <source>
        <dbReference type="SAM" id="SignalP"/>
    </source>
</evidence>
<dbReference type="Proteomes" id="UP000004088">
    <property type="component" value="Unassembled WGS sequence"/>
</dbReference>
<gene>
    <name evidence="2" type="ORF">HMPREF9098_2277</name>
</gene>
<keyword evidence="3" id="KW-1185">Reference proteome</keyword>
<dbReference type="AlphaFoldDB" id="F0F2E2"/>
<feature type="signal peptide" evidence="1">
    <location>
        <begin position="1"/>
        <end position="20"/>
    </location>
</feature>
<dbReference type="RefSeq" id="WP_003784486.1">
    <property type="nucleotide sequence ID" value="NZ_GL870929.1"/>
</dbReference>
<evidence type="ECO:0000313" key="2">
    <source>
        <dbReference type="EMBL" id="EGC16249.1"/>
    </source>
</evidence>
<keyword evidence="1" id="KW-0732">Signal</keyword>
<organism evidence="2 3">
    <name type="scientific">Kingella denitrificans ATCC 33394</name>
    <dbReference type="NCBI Taxonomy" id="888741"/>
    <lineage>
        <taxon>Bacteria</taxon>
        <taxon>Pseudomonadati</taxon>
        <taxon>Pseudomonadota</taxon>
        <taxon>Betaproteobacteria</taxon>
        <taxon>Neisseriales</taxon>
        <taxon>Neisseriaceae</taxon>
        <taxon>Kingella</taxon>
    </lineage>
</organism>
<name>F0F2E2_9NEIS</name>
<reference evidence="2 3" key="1">
    <citation type="submission" date="2011-01" db="EMBL/GenBank/DDBJ databases">
        <authorList>
            <person name="Muzny D."/>
            <person name="Qin X."/>
            <person name="Deng J."/>
            <person name="Jiang H."/>
            <person name="Liu Y."/>
            <person name="Qu J."/>
            <person name="Song X.-Z."/>
            <person name="Zhang L."/>
            <person name="Thornton R."/>
            <person name="Coyle M."/>
            <person name="Francisco L."/>
            <person name="Jackson L."/>
            <person name="Javaid M."/>
            <person name="Korchina V."/>
            <person name="Kovar C."/>
            <person name="Mata R."/>
            <person name="Mathew T."/>
            <person name="Ngo R."/>
            <person name="Nguyen L."/>
            <person name="Nguyen N."/>
            <person name="Okwuonu G."/>
            <person name="Ongeri F."/>
            <person name="Pham C."/>
            <person name="Simmons D."/>
            <person name="Wilczek-Boney K."/>
            <person name="Hale W."/>
            <person name="Jakkamsetti A."/>
            <person name="Pham P."/>
            <person name="Ruth R."/>
            <person name="San Lucas F."/>
            <person name="Warren J."/>
            <person name="Zhang J."/>
            <person name="Zhao Z."/>
            <person name="Zhou C."/>
            <person name="Zhu D."/>
            <person name="Lee S."/>
            <person name="Bess C."/>
            <person name="Blankenburg K."/>
            <person name="Forbes L."/>
            <person name="Fu Q."/>
            <person name="Gubbala S."/>
            <person name="Hirani K."/>
            <person name="Jayaseelan J.C."/>
            <person name="Lara F."/>
            <person name="Munidasa M."/>
            <person name="Palculict T."/>
            <person name="Patil S."/>
            <person name="Pu L.-L."/>
            <person name="Saada N."/>
            <person name="Tang L."/>
            <person name="Weissenberger G."/>
            <person name="Zhu Y."/>
            <person name="Hemphill L."/>
            <person name="Shang Y."/>
            <person name="Youmans B."/>
            <person name="Ayvaz T."/>
            <person name="Ross M."/>
            <person name="Santibanez J."/>
            <person name="Aqrawi P."/>
            <person name="Gross S."/>
            <person name="Joshi V."/>
            <person name="Fowler G."/>
            <person name="Nazareth L."/>
            <person name="Reid J."/>
            <person name="Worley K."/>
            <person name="Petrosino J."/>
            <person name="Highlander S."/>
            <person name="Gibbs R."/>
        </authorList>
    </citation>
    <scope>NUCLEOTIDE SEQUENCE [LARGE SCALE GENOMIC DNA]</scope>
    <source>
        <strain evidence="2 3">ATCC 33394</strain>
    </source>
</reference>
<comment type="caution">
    <text evidence="2">The sequence shown here is derived from an EMBL/GenBank/DDBJ whole genome shotgun (WGS) entry which is preliminary data.</text>
</comment>
<feature type="chain" id="PRO_5003247098" evidence="1">
    <location>
        <begin position="21"/>
        <end position="283"/>
    </location>
</feature>
<dbReference type="EMBL" id="AEWV01000043">
    <property type="protein sequence ID" value="EGC16249.1"/>
    <property type="molecule type" value="Genomic_DNA"/>
</dbReference>
<dbReference type="HOGENOM" id="CLU_982728_0_0_4"/>
<protein>
    <submittedName>
        <fullName evidence="2">Uncharacterized protein</fullName>
    </submittedName>
</protein>
<evidence type="ECO:0000313" key="3">
    <source>
        <dbReference type="Proteomes" id="UP000004088"/>
    </source>
</evidence>
<sequence length="283" mass="31829">MKTTQSALLLAAALPIGANALVIQPLPEVVTLPHDVEHKGLTIPAGSRIHYDTDRNAPKTDWQQVLQTEKIHSIYFPKNMVWGGYHTDSLSFYSGKISLFTATPPKNAPRFIQCNRQYSGNAYHIYVDSPDWSGRNAVFAGCDAQNITMRFNGKARELGNRTVMKEGGDWVVELNNTAFSVPKILRLNRSGELADFTFYTDQPQNFGRCTYSKDKFSTVTYFSVHRSSNGWQAKLETDVYDYVSEENKRRDQSDACFSPNPLPAATAAQWLDKLLAENPPKPR</sequence>